<proteinExistence type="predicted"/>
<accession>A0A5C8PI36</accession>
<keyword evidence="3" id="KW-0472">Membrane</keyword>
<evidence type="ECO:0000259" key="5">
    <source>
        <dbReference type="PROSITE" id="PS51779"/>
    </source>
</evidence>
<dbReference type="PANTHER" id="PTHR12815">
    <property type="entry name" value="SORTING AND ASSEMBLY MACHINERY SAMM50 PROTEIN FAMILY MEMBER"/>
    <property type="match status" value="1"/>
</dbReference>
<keyword evidence="2" id="KW-0812">Transmembrane</keyword>
<dbReference type="PANTHER" id="PTHR12815:SF42">
    <property type="entry name" value="BACTERIAL SURFACE ANTIGEN (D15) DOMAIN-CONTAINING PROTEIN"/>
    <property type="match status" value="1"/>
</dbReference>
<dbReference type="RefSeq" id="WP_147849265.1">
    <property type="nucleotide sequence ID" value="NZ_VDUZ01000028.1"/>
</dbReference>
<dbReference type="InterPro" id="IPR034746">
    <property type="entry name" value="POTRA"/>
</dbReference>
<sequence>MQDRYSPLARLSVLSAALSRKFGSPAGAIALALAAATAGAQAPDATPPAAPAPATPGARGKAVVSLQFTGNEKLREELQKLVGADAEAQAAGATSITILQRAHAQRDLVIKALRAYGYYANRVTARAAGRDVDDPAAIDAIDALPAGADVPVEVAVESGPRFNVQSIDVVLPPAASGMLARDKLPLAVGQPAEAAKILSTDDEILNQLQRHGYALARIVKRDVLIDHDTRTARITWRIDPGPPATMGTVTFRGQQRTETEFLERRVPYQPGQPYHPDRIEDLRTRMTELGIFSSVNIIRGNALDADGHLPVVVEVTERPPRTIGFSASYASSEGAALRAYWQHRNLTGEADSLRLSAGATGLVEHSLADTGFAITADYRKPDFLRIDQAMTLQAAVIREINDAYRRQSAMIGGGIERLINKGFVVRAGIAFETEVVETAERRATYLPLSLPMGMTLDRANSPLDPTRGYRLALDVIPYFDLRNPGHPFVKLRATGSTYLDLTGSGSTVVALRASVGVMPGATKDAVPPDKRFYAGGGGSVRGFDYQSAGPRDADHRPLGGQSLIEGSVELRQRLTEKFGAVVFVDAGTTYSSSLPGKGDPPRIGAGVGVRYYSDFGPIRADVATPINRRPGDSWYGLYISIGQAF</sequence>
<comment type="caution">
    <text evidence="6">The sequence shown here is derived from an EMBL/GenBank/DDBJ whole genome shotgun (WGS) entry which is preliminary data.</text>
</comment>
<dbReference type="GO" id="GO:0019867">
    <property type="term" value="C:outer membrane"/>
    <property type="evidence" value="ECO:0007669"/>
    <property type="project" value="InterPro"/>
</dbReference>
<gene>
    <name evidence="6" type="ORF">FHP25_22695</name>
</gene>
<dbReference type="InterPro" id="IPR039910">
    <property type="entry name" value="D15-like"/>
</dbReference>
<comment type="subcellular location">
    <subcellularLocation>
        <location evidence="1">Membrane</location>
    </subcellularLocation>
</comment>
<name>A0A5C8PI36_9HYPH</name>
<evidence type="ECO:0000256" key="4">
    <source>
        <dbReference type="SAM" id="SignalP"/>
    </source>
</evidence>
<evidence type="ECO:0000313" key="6">
    <source>
        <dbReference type="EMBL" id="TXL73009.1"/>
    </source>
</evidence>
<dbReference type="InterPro" id="IPR000184">
    <property type="entry name" value="Bac_surfAg_D15"/>
</dbReference>
<keyword evidence="4" id="KW-0732">Signal</keyword>
<evidence type="ECO:0000256" key="2">
    <source>
        <dbReference type="ARBA" id="ARBA00022452"/>
    </source>
</evidence>
<dbReference type="Gene3D" id="3.10.20.310">
    <property type="entry name" value="membrane protein fhac"/>
    <property type="match status" value="1"/>
</dbReference>
<dbReference type="EMBL" id="VDUZ01000028">
    <property type="protein sequence ID" value="TXL73009.1"/>
    <property type="molecule type" value="Genomic_DNA"/>
</dbReference>
<keyword evidence="7" id="KW-1185">Reference proteome</keyword>
<keyword evidence="2" id="KW-1134">Transmembrane beta strand</keyword>
<dbReference type="Pfam" id="PF01103">
    <property type="entry name" value="Omp85"/>
    <property type="match status" value="1"/>
</dbReference>
<dbReference type="InterPro" id="IPR010827">
    <property type="entry name" value="BamA/TamA_POTRA"/>
</dbReference>
<reference evidence="6 7" key="1">
    <citation type="submission" date="2019-06" db="EMBL/GenBank/DDBJ databases">
        <title>New taxonomy in bacterial strain CC-CFT640, isolated from vineyard.</title>
        <authorList>
            <person name="Lin S.-Y."/>
            <person name="Tsai C.-F."/>
            <person name="Young C.-C."/>
        </authorList>
    </citation>
    <scope>NUCLEOTIDE SEQUENCE [LARGE SCALE GENOMIC DNA]</scope>
    <source>
        <strain evidence="6 7">CC-CFT640</strain>
    </source>
</reference>
<evidence type="ECO:0000256" key="1">
    <source>
        <dbReference type="ARBA" id="ARBA00004370"/>
    </source>
</evidence>
<dbReference type="AlphaFoldDB" id="A0A5C8PI36"/>
<dbReference type="Proteomes" id="UP000321638">
    <property type="component" value="Unassembled WGS sequence"/>
</dbReference>
<evidence type="ECO:0000313" key="7">
    <source>
        <dbReference type="Proteomes" id="UP000321638"/>
    </source>
</evidence>
<feature type="signal peptide" evidence="4">
    <location>
        <begin position="1"/>
        <end position="42"/>
    </location>
</feature>
<dbReference type="Gene3D" id="2.40.160.50">
    <property type="entry name" value="membrane protein fhac: a member of the omp85/tpsb transporter family"/>
    <property type="match status" value="1"/>
</dbReference>
<evidence type="ECO:0000256" key="3">
    <source>
        <dbReference type="ARBA" id="ARBA00023136"/>
    </source>
</evidence>
<dbReference type="Pfam" id="PF07244">
    <property type="entry name" value="POTRA"/>
    <property type="match status" value="1"/>
</dbReference>
<organism evidence="6 7">
    <name type="scientific">Vineibacter terrae</name>
    <dbReference type="NCBI Taxonomy" id="2586908"/>
    <lineage>
        <taxon>Bacteria</taxon>
        <taxon>Pseudomonadati</taxon>
        <taxon>Pseudomonadota</taxon>
        <taxon>Alphaproteobacteria</taxon>
        <taxon>Hyphomicrobiales</taxon>
        <taxon>Vineibacter</taxon>
    </lineage>
</organism>
<dbReference type="OrthoDB" id="9769707at2"/>
<feature type="chain" id="PRO_5022827427" evidence="4">
    <location>
        <begin position="43"/>
        <end position="645"/>
    </location>
</feature>
<feature type="domain" description="POTRA" evidence="5">
    <location>
        <begin position="244"/>
        <end position="318"/>
    </location>
</feature>
<dbReference type="PROSITE" id="PS51779">
    <property type="entry name" value="POTRA"/>
    <property type="match status" value="1"/>
</dbReference>
<protein>
    <submittedName>
        <fullName evidence="6">Outer membrane protein assembly factor</fullName>
    </submittedName>
</protein>